<dbReference type="InterPro" id="IPR016169">
    <property type="entry name" value="FAD-bd_PCMH_sub2"/>
</dbReference>
<comment type="similarity">
    <text evidence="1">Belongs to the oxygen-dependent FAD-linked oxidoreductase family.</text>
</comment>
<protein>
    <recommendedName>
        <fullName evidence="4">FAD-binding PCMH-type domain-containing protein</fullName>
    </recommendedName>
</protein>
<dbReference type="PANTHER" id="PTHR13878">
    <property type="entry name" value="GULONOLACTONE OXIDASE"/>
    <property type="match status" value="1"/>
</dbReference>
<dbReference type="Pfam" id="PF01565">
    <property type="entry name" value="FAD_binding_4"/>
    <property type="match status" value="1"/>
</dbReference>
<dbReference type="PANTHER" id="PTHR13878:SF155">
    <property type="entry name" value="ALCOHOL OXIDASE, PUTATIVE (AFU_ORTHOLOGUE AFUA_4G00430)-RELATED"/>
    <property type="match status" value="1"/>
</dbReference>
<evidence type="ECO:0000256" key="2">
    <source>
        <dbReference type="ARBA" id="ARBA00023002"/>
    </source>
</evidence>
<sequence length="613" mass="65948">MVDDIANEFTAPTNMVALRNLVFLALAALLPASLGLATQSHGRRCRCRAQEPCWPSHHEWQALNSSVDGTLVSVRPAANACHDPAFDAAACNASSVKSTNSLWRASQPGAVQWTNWEAWPERNESCFFDSPKSTPCLQGRVSLFSTMVEKAEHIQAAVRFAATHDLRLVIKNSGHCFLGRSTAPESLQISTNKMKSMTFTDRFLPVGGPRGGPHHGSAVTIGAGVNLKELYTAAAGRNLTLVAGMAHTVGAAGGYIQGGGHSPLGNWKGMGSDNALEFTLVNAKGDVVVANDHQNQDLFWALRGGGGGTFGVVVSVSVRTFPSVPAVFVEFGFAVPKGRSSTYWELIKELHLHLPAVSDAGGCGYYFMLPKPQLQNGTEVLLLSGGFAFLNETRTDKVRQVTDPLAADLRRHGLPGSVYNVEVLPQVSDWMKTALKGDADTTGGIVLLGSRMVSREFMARPDGPGRLRDALKSIAETMDVGFTGHVVAGGAVARSTVDSALNPAWRRTLTHIAFSADWNSSTPAAEQRRIQDTMTNVAVEKLKALEPDMGAYLNEANPYERDFQRAFWGANYERLYAIKKTQDPTGLFIARKGVGSEDWDDAGLCRVGHGDGP</sequence>
<feature type="domain" description="FAD-binding PCMH-type" evidence="4">
    <location>
        <begin position="137"/>
        <end position="323"/>
    </location>
</feature>
<evidence type="ECO:0000313" key="5">
    <source>
        <dbReference type="EMBL" id="KAF4513234.1"/>
    </source>
</evidence>
<feature type="signal peptide" evidence="3">
    <location>
        <begin position="1"/>
        <end position="37"/>
    </location>
</feature>
<organism evidence="5 6">
    <name type="scientific">Ophiocordyceps sinensis</name>
    <dbReference type="NCBI Taxonomy" id="72228"/>
    <lineage>
        <taxon>Eukaryota</taxon>
        <taxon>Fungi</taxon>
        <taxon>Dikarya</taxon>
        <taxon>Ascomycota</taxon>
        <taxon>Pezizomycotina</taxon>
        <taxon>Sordariomycetes</taxon>
        <taxon>Hypocreomycetidae</taxon>
        <taxon>Hypocreales</taxon>
        <taxon>Ophiocordycipitaceae</taxon>
        <taxon>Ophiocordyceps</taxon>
    </lineage>
</organism>
<dbReference type="Gene3D" id="3.30.465.10">
    <property type="match status" value="2"/>
</dbReference>
<evidence type="ECO:0000256" key="1">
    <source>
        <dbReference type="ARBA" id="ARBA00005466"/>
    </source>
</evidence>
<evidence type="ECO:0000259" key="4">
    <source>
        <dbReference type="PROSITE" id="PS51387"/>
    </source>
</evidence>
<dbReference type="SUPFAM" id="SSF56176">
    <property type="entry name" value="FAD-binding/transporter-associated domain-like"/>
    <property type="match status" value="1"/>
</dbReference>
<accession>A0A8H4PZ61</accession>
<proteinExistence type="inferred from homology"/>
<dbReference type="InterPro" id="IPR050432">
    <property type="entry name" value="FAD-linked_Oxidoreductases_BP"/>
</dbReference>
<comment type="caution">
    <text evidence="5">The sequence shown here is derived from an EMBL/GenBank/DDBJ whole genome shotgun (WGS) entry which is preliminary data.</text>
</comment>
<dbReference type="InterPro" id="IPR036318">
    <property type="entry name" value="FAD-bd_PCMH-like_sf"/>
</dbReference>
<reference evidence="5 6" key="1">
    <citation type="journal article" date="2020" name="Genome Biol. Evol.">
        <title>A new high-quality draft genome assembly of the Chinese cordyceps Ophiocordyceps sinensis.</title>
        <authorList>
            <person name="Shu R."/>
            <person name="Zhang J."/>
            <person name="Meng Q."/>
            <person name="Zhang H."/>
            <person name="Zhou G."/>
            <person name="Li M."/>
            <person name="Wu P."/>
            <person name="Zhao Y."/>
            <person name="Chen C."/>
            <person name="Qin Q."/>
        </authorList>
    </citation>
    <scope>NUCLEOTIDE SEQUENCE [LARGE SCALE GENOMIC DNA]</scope>
    <source>
        <strain evidence="5 6">IOZ07</strain>
    </source>
</reference>
<dbReference type="AlphaFoldDB" id="A0A8H4PZ61"/>
<dbReference type="InterPro" id="IPR012951">
    <property type="entry name" value="BBE"/>
</dbReference>
<feature type="chain" id="PRO_5034841307" description="FAD-binding PCMH-type domain-containing protein" evidence="3">
    <location>
        <begin position="38"/>
        <end position="613"/>
    </location>
</feature>
<keyword evidence="6" id="KW-1185">Reference proteome</keyword>
<dbReference type="InterPro" id="IPR016166">
    <property type="entry name" value="FAD-bd_PCMH"/>
</dbReference>
<dbReference type="PROSITE" id="PS51387">
    <property type="entry name" value="FAD_PCMH"/>
    <property type="match status" value="1"/>
</dbReference>
<evidence type="ECO:0000313" key="6">
    <source>
        <dbReference type="Proteomes" id="UP000557566"/>
    </source>
</evidence>
<keyword evidence="2" id="KW-0560">Oxidoreductase</keyword>
<dbReference type="InterPro" id="IPR006094">
    <property type="entry name" value="Oxid_FAD_bind_N"/>
</dbReference>
<evidence type="ECO:0000256" key="3">
    <source>
        <dbReference type="SAM" id="SignalP"/>
    </source>
</evidence>
<dbReference type="OrthoDB" id="9983560at2759"/>
<keyword evidence="3" id="KW-0732">Signal</keyword>
<dbReference type="Proteomes" id="UP000557566">
    <property type="component" value="Unassembled WGS sequence"/>
</dbReference>
<dbReference type="Pfam" id="PF08031">
    <property type="entry name" value="BBE"/>
    <property type="match status" value="1"/>
</dbReference>
<dbReference type="EMBL" id="JAAVMX010000001">
    <property type="protein sequence ID" value="KAF4513234.1"/>
    <property type="molecule type" value="Genomic_DNA"/>
</dbReference>
<gene>
    <name evidence="5" type="ORF">G6O67_000532</name>
</gene>
<dbReference type="GO" id="GO:0016491">
    <property type="term" value="F:oxidoreductase activity"/>
    <property type="evidence" value="ECO:0007669"/>
    <property type="project" value="UniProtKB-KW"/>
</dbReference>
<dbReference type="GO" id="GO:0071949">
    <property type="term" value="F:FAD binding"/>
    <property type="evidence" value="ECO:0007669"/>
    <property type="project" value="InterPro"/>
</dbReference>
<name>A0A8H4PZ61_9HYPO</name>